<evidence type="ECO:0000259" key="7">
    <source>
        <dbReference type="Pfam" id="PF00754"/>
    </source>
</evidence>
<feature type="domain" description="Glycoside hydrolase family 29 N-terminal" evidence="8">
    <location>
        <begin position="41"/>
        <end position="337"/>
    </location>
</feature>
<feature type="chain" id="PRO_5045405628" description="alpha-L-fucosidase" evidence="6">
    <location>
        <begin position="21"/>
        <end position="604"/>
    </location>
</feature>
<dbReference type="SUPFAM" id="SSF51445">
    <property type="entry name" value="(Trans)glycosidases"/>
    <property type="match status" value="1"/>
</dbReference>
<evidence type="ECO:0000313" key="9">
    <source>
        <dbReference type="EMBL" id="MCO6024561.1"/>
    </source>
</evidence>
<keyword evidence="3 6" id="KW-0732">Signal</keyword>
<name>A0ABT1BTZ7_9BACT</name>
<dbReference type="InterPro" id="IPR000933">
    <property type="entry name" value="Glyco_hydro_29"/>
</dbReference>
<dbReference type="Gene3D" id="2.60.120.260">
    <property type="entry name" value="Galactose-binding domain-like"/>
    <property type="match status" value="2"/>
</dbReference>
<comment type="caution">
    <text evidence="9">The sequence shown here is derived from an EMBL/GenBank/DDBJ whole genome shotgun (WGS) entry which is preliminary data.</text>
</comment>
<evidence type="ECO:0000256" key="6">
    <source>
        <dbReference type="SAM" id="SignalP"/>
    </source>
</evidence>
<feature type="domain" description="F5/8 type C" evidence="7">
    <location>
        <begin position="362"/>
        <end position="471"/>
    </location>
</feature>
<dbReference type="Proteomes" id="UP001204015">
    <property type="component" value="Unassembled WGS sequence"/>
</dbReference>
<dbReference type="InterPro" id="IPR000421">
    <property type="entry name" value="FA58C"/>
</dbReference>
<reference evidence="9 10" key="1">
    <citation type="submission" date="2022-06" db="EMBL/GenBank/DDBJ databases">
        <title>A taxonomic note on the genus Prevotella: Description of four novel genera and emended description of the genera Hallella and Xylanibacter.</title>
        <authorList>
            <person name="Hitch T.C.A."/>
        </authorList>
    </citation>
    <scope>NUCLEOTIDE SEQUENCE [LARGE SCALE GENOMIC DNA]</scope>
    <source>
        <strain evidence="9 10">DSM 100619</strain>
    </source>
</reference>
<evidence type="ECO:0000256" key="1">
    <source>
        <dbReference type="ARBA" id="ARBA00007951"/>
    </source>
</evidence>
<dbReference type="RefSeq" id="WP_252759922.1">
    <property type="nucleotide sequence ID" value="NZ_JAMXLY010000003.1"/>
</dbReference>
<evidence type="ECO:0000256" key="4">
    <source>
        <dbReference type="ARBA" id="ARBA00022801"/>
    </source>
</evidence>
<organism evidence="9 10">
    <name type="scientific">Segatella cerevisiae</name>
    <dbReference type="NCBI Taxonomy" id="2053716"/>
    <lineage>
        <taxon>Bacteria</taxon>
        <taxon>Pseudomonadati</taxon>
        <taxon>Bacteroidota</taxon>
        <taxon>Bacteroidia</taxon>
        <taxon>Bacteroidales</taxon>
        <taxon>Prevotellaceae</taxon>
        <taxon>Segatella</taxon>
    </lineage>
</organism>
<comment type="similarity">
    <text evidence="1">Belongs to the glycosyl hydrolase 29 family.</text>
</comment>
<evidence type="ECO:0000313" key="10">
    <source>
        <dbReference type="Proteomes" id="UP001204015"/>
    </source>
</evidence>
<dbReference type="InterPro" id="IPR017853">
    <property type="entry name" value="GH"/>
</dbReference>
<dbReference type="SUPFAM" id="SSF49785">
    <property type="entry name" value="Galactose-binding domain-like"/>
    <property type="match status" value="2"/>
</dbReference>
<keyword evidence="5" id="KW-0326">Glycosidase</keyword>
<evidence type="ECO:0000259" key="8">
    <source>
        <dbReference type="Pfam" id="PF01120"/>
    </source>
</evidence>
<evidence type="ECO:0000256" key="3">
    <source>
        <dbReference type="ARBA" id="ARBA00022729"/>
    </source>
</evidence>
<dbReference type="PANTHER" id="PTHR10030:SF37">
    <property type="entry name" value="ALPHA-L-FUCOSIDASE-RELATED"/>
    <property type="match status" value="1"/>
</dbReference>
<protein>
    <recommendedName>
        <fullName evidence="2">alpha-L-fucosidase</fullName>
        <ecNumber evidence="2">3.2.1.51</ecNumber>
    </recommendedName>
</protein>
<keyword evidence="10" id="KW-1185">Reference proteome</keyword>
<evidence type="ECO:0000256" key="2">
    <source>
        <dbReference type="ARBA" id="ARBA00012662"/>
    </source>
</evidence>
<dbReference type="EC" id="3.2.1.51" evidence="2"/>
<dbReference type="SMART" id="SM00812">
    <property type="entry name" value="Alpha_L_fucos"/>
    <property type="match status" value="1"/>
</dbReference>
<proteinExistence type="inferred from homology"/>
<evidence type="ECO:0000256" key="5">
    <source>
        <dbReference type="ARBA" id="ARBA00023295"/>
    </source>
</evidence>
<dbReference type="Pfam" id="PF01120">
    <property type="entry name" value="Alpha_L_fucos"/>
    <property type="match status" value="1"/>
</dbReference>
<dbReference type="InterPro" id="IPR057739">
    <property type="entry name" value="Glyco_hydro_29_N"/>
</dbReference>
<sequence>MKRKLYTVFLTLSFAINLFASHKVLPPAPCYPVPTEDQVRWQKMESYAFIHFGLNTFNDREWGYGDSPLSTFNPTKLDCEQWVKTFVKAGLKGVILTCKHHDGFCLWPTKYTDYCIRNTPYKNGKGDLVKELSAACKKYGIKFGVYLSPWDRHQAFYGTPFYVEYFYNQLHELLSNYGDLFEVWFDGANGGDGWYGGTKEVRTIDRRTYYDFPRAYKMMAELQPHAIAFSDGGPGCRWVGNEKGFAGATNWSFLRKGVVYPGYDKSEELQYGHADGNEWVAAECDVSMRPGWFYHAKENAQVKSVDQLTDLYYRSVGHNGTLLLNFPVDKDGLIYPLDSANAVNLHRRIERELKTNLLLHAKIKASNVRGREYSVKNLTDNRYDTYWATDDGVLKADLNISFNHPVKINRLKLQEYIPLGQRVKSFIVEIKNGNNWLPINVNEETTTIGYKRLLRFKTVIAKELRIRLLDSRACLCINELGAYYAPQAKDNSTADKIGLKGLPYQLLDASGENELILDLGKVMSISSLHYQPAKAGILSNYEILAGNGLDNLKLIASGEFSNIRNNPIMQDVYFTPTTARYVVLKAVRMIDDSKKINFDKLIIQ</sequence>
<dbReference type="EMBL" id="JAMXLY010000003">
    <property type="protein sequence ID" value="MCO6024561.1"/>
    <property type="molecule type" value="Genomic_DNA"/>
</dbReference>
<dbReference type="Pfam" id="PF00754">
    <property type="entry name" value="F5_F8_type_C"/>
    <property type="match status" value="1"/>
</dbReference>
<dbReference type="Gene3D" id="3.20.20.80">
    <property type="entry name" value="Glycosidases"/>
    <property type="match status" value="1"/>
</dbReference>
<dbReference type="InterPro" id="IPR008979">
    <property type="entry name" value="Galactose-bd-like_sf"/>
</dbReference>
<gene>
    <name evidence="9" type="ORF">NG821_01650</name>
</gene>
<dbReference type="PANTHER" id="PTHR10030">
    <property type="entry name" value="ALPHA-L-FUCOSIDASE"/>
    <property type="match status" value="1"/>
</dbReference>
<feature type="signal peptide" evidence="6">
    <location>
        <begin position="1"/>
        <end position="20"/>
    </location>
</feature>
<keyword evidence="4" id="KW-0378">Hydrolase</keyword>
<accession>A0ABT1BTZ7</accession>